<feature type="transmembrane region" description="Helical" evidence="1">
    <location>
        <begin position="36"/>
        <end position="55"/>
    </location>
</feature>
<proteinExistence type="predicted"/>
<dbReference type="PANTHER" id="PTHR34543">
    <property type="entry name" value="PROTEIN ABA DEFICIENT 4, CHLOROPLASTIC"/>
    <property type="match status" value="1"/>
</dbReference>
<gene>
    <name evidence="2" type="ORF">HLUCCA11_10380</name>
</gene>
<organism evidence="2 3">
    <name type="scientific">Phormidesmis priestleyi Ana</name>
    <dbReference type="NCBI Taxonomy" id="1666911"/>
    <lineage>
        <taxon>Bacteria</taxon>
        <taxon>Bacillati</taxon>
        <taxon>Cyanobacteriota</taxon>
        <taxon>Cyanophyceae</taxon>
        <taxon>Leptolyngbyales</taxon>
        <taxon>Leptolyngbyaceae</taxon>
        <taxon>Phormidesmis</taxon>
    </lineage>
</organism>
<keyword evidence="1" id="KW-1133">Transmembrane helix</keyword>
<dbReference type="InterPro" id="IPR025461">
    <property type="entry name" value="ABA4-like"/>
</dbReference>
<name>A0A0P8BNH5_9CYAN</name>
<keyword evidence="1" id="KW-0812">Transmembrane</keyword>
<keyword evidence="1" id="KW-0472">Membrane</keyword>
<evidence type="ECO:0000313" key="3">
    <source>
        <dbReference type="Proteomes" id="UP000050465"/>
    </source>
</evidence>
<reference evidence="2 3" key="1">
    <citation type="submission" date="2015-09" db="EMBL/GenBank/DDBJ databases">
        <title>Identification and resolution of microdiversity through metagenomic sequencing of parallel consortia.</title>
        <authorList>
            <person name="Nelson W.C."/>
            <person name="Romine M.F."/>
            <person name="Lindemann S.R."/>
        </authorList>
    </citation>
    <scope>NUCLEOTIDE SEQUENCE [LARGE SCALE GENOMIC DNA]</scope>
    <source>
        <strain evidence="2">Ana</strain>
    </source>
</reference>
<evidence type="ECO:0000313" key="2">
    <source>
        <dbReference type="EMBL" id="KPQ35359.1"/>
    </source>
</evidence>
<dbReference type="EMBL" id="LJZR01000012">
    <property type="protein sequence ID" value="KPQ35359.1"/>
    <property type="molecule type" value="Genomic_DNA"/>
</dbReference>
<protein>
    <recommendedName>
        <fullName evidence="4">DUF4281 domain-containing protein</fullName>
    </recommendedName>
</protein>
<accession>A0A0P8BNH5</accession>
<evidence type="ECO:0008006" key="4">
    <source>
        <dbReference type="Google" id="ProtNLM"/>
    </source>
</evidence>
<dbReference type="STRING" id="1666911.HLUCCA11_10380"/>
<dbReference type="PANTHER" id="PTHR34543:SF1">
    <property type="entry name" value="PROTEIN ABA DEFICIENT 4, CHLOROPLASTIC"/>
    <property type="match status" value="1"/>
</dbReference>
<dbReference type="PATRIC" id="fig|1666911.3.peg.4222"/>
<dbReference type="Pfam" id="PF14108">
    <property type="entry name" value="ABA4-like"/>
    <property type="match status" value="1"/>
</dbReference>
<feature type="transmembrane region" description="Helical" evidence="1">
    <location>
        <begin position="84"/>
        <end position="101"/>
    </location>
</feature>
<feature type="transmembrane region" description="Helical" evidence="1">
    <location>
        <begin position="6"/>
        <end position="24"/>
    </location>
</feature>
<dbReference type="Proteomes" id="UP000050465">
    <property type="component" value="Unassembled WGS sequence"/>
</dbReference>
<sequence>MLIDYLYNGANLFVLPFWTLMVVLPNWSITRRIMTSTLPFVPLALAYIVCFASSLDPESLASFANPTLSTLAGLFANEKVMATGWIHFVVMDLFVGRWIYWQGQEKGIFTRHSLALCLFAGPIGLLCHLATAQLQERWLGLSEKNRSEAVS</sequence>
<comment type="caution">
    <text evidence="2">The sequence shown here is derived from an EMBL/GenBank/DDBJ whole genome shotgun (WGS) entry which is preliminary data.</text>
</comment>
<feature type="transmembrane region" description="Helical" evidence="1">
    <location>
        <begin position="113"/>
        <end position="134"/>
    </location>
</feature>
<evidence type="ECO:0000256" key="1">
    <source>
        <dbReference type="SAM" id="Phobius"/>
    </source>
</evidence>
<dbReference type="AlphaFoldDB" id="A0A0P8BNH5"/>